<sequence>MRDPLEATGRVDVGDSPPGVDRAAVAERVRGYEETARRRVEDFAATLLLRSSKAVDELAA</sequence>
<dbReference type="Proteomes" id="UP000534286">
    <property type="component" value="Unassembled WGS sequence"/>
</dbReference>
<evidence type="ECO:0000313" key="1">
    <source>
        <dbReference type="EMBL" id="MBB4936276.1"/>
    </source>
</evidence>
<proteinExistence type="predicted"/>
<dbReference type="AlphaFoldDB" id="A0A7W7RQF2"/>
<name>A0A7W7RQF2_9ACTN</name>
<dbReference type="EMBL" id="JACHJU010000001">
    <property type="protein sequence ID" value="MBB4936276.1"/>
    <property type="molecule type" value="Genomic_DNA"/>
</dbReference>
<protein>
    <submittedName>
        <fullName evidence="1">Uncharacterized protein</fullName>
    </submittedName>
</protein>
<gene>
    <name evidence="1" type="ORF">FHR32_000581</name>
</gene>
<comment type="caution">
    <text evidence="1">The sequence shown here is derived from an EMBL/GenBank/DDBJ whole genome shotgun (WGS) entry which is preliminary data.</text>
</comment>
<accession>A0A7W7RQF2</accession>
<organism evidence="1 2">
    <name type="scientific">Streptosporangium album</name>
    <dbReference type="NCBI Taxonomy" id="47479"/>
    <lineage>
        <taxon>Bacteria</taxon>
        <taxon>Bacillati</taxon>
        <taxon>Actinomycetota</taxon>
        <taxon>Actinomycetes</taxon>
        <taxon>Streptosporangiales</taxon>
        <taxon>Streptosporangiaceae</taxon>
        <taxon>Streptosporangium</taxon>
    </lineage>
</organism>
<evidence type="ECO:0000313" key="2">
    <source>
        <dbReference type="Proteomes" id="UP000534286"/>
    </source>
</evidence>
<reference evidence="1 2" key="1">
    <citation type="submission" date="2020-08" db="EMBL/GenBank/DDBJ databases">
        <title>Sequencing the genomes of 1000 actinobacteria strains.</title>
        <authorList>
            <person name="Klenk H.-P."/>
        </authorList>
    </citation>
    <scope>NUCLEOTIDE SEQUENCE [LARGE SCALE GENOMIC DNA]</scope>
    <source>
        <strain evidence="1 2">DSM 43023</strain>
    </source>
</reference>
<keyword evidence="2" id="KW-1185">Reference proteome</keyword>